<reference evidence="2 3" key="1">
    <citation type="submission" date="2016-12" db="EMBL/GenBank/DDBJ databases">
        <authorList>
            <person name="Song W.-J."/>
            <person name="Kurnit D.M."/>
        </authorList>
    </citation>
    <scope>NUCLEOTIDE SEQUENCE [LARGE SCALE GENOMIC DNA]</scope>
    <source>
        <strain evidence="2 3">175</strain>
    </source>
</reference>
<evidence type="ECO:0000259" key="1">
    <source>
        <dbReference type="PROSITE" id="PS51833"/>
    </source>
</evidence>
<accession>A0A1Y6D523</accession>
<dbReference type="InterPro" id="IPR013976">
    <property type="entry name" value="HDOD"/>
</dbReference>
<proteinExistence type="predicted"/>
<evidence type="ECO:0000313" key="2">
    <source>
        <dbReference type="EMBL" id="SMF95474.1"/>
    </source>
</evidence>
<dbReference type="OrthoDB" id="9804751at2"/>
<dbReference type="STRING" id="1760988.SAMN02949497_2838"/>
<dbReference type="PIRSF" id="PIRSF003180">
    <property type="entry name" value="DiGMPpdiest_YuxH"/>
    <property type="match status" value="1"/>
</dbReference>
<feature type="domain" description="HDOD" evidence="1">
    <location>
        <begin position="196"/>
        <end position="378"/>
    </location>
</feature>
<dbReference type="SUPFAM" id="SSF109604">
    <property type="entry name" value="HD-domain/PDEase-like"/>
    <property type="match status" value="1"/>
</dbReference>
<evidence type="ECO:0000313" key="3">
    <source>
        <dbReference type="Proteomes" id="UP000192923"/>
    </source>
</evidence>
<dbReference type="PANTHER" id="PTHR33525:SF4">
    <property type="entry name" value="CYCLIC DI-GMP PHOSPHODIESTERASE CDGJ"/>
    <property type="match status" value="1"/>
</dbReference>
<dbReference type="AlphaFoldDB" id="A0A1Y6D523"/>
<name>A0A1Y6D523_9GAMM</name>
<dbReference type="SUPFAM" id="SSF141868">
    <property type="entry name" value="EAL domain-like"/>
    <property type="match status" value="1"/>
</dbReference>
<dbReference type="EMBL" id="FXAM01000001">
    <property type="protein sequence ID" value="SMF95474.1"/>
    <property type="molecule type" value="Genomic_DNA"/>
</dbReference>
<dbReference type="Gene3D" id="1.10.3210.10">
    <property type="entry name" value="Hypothetical protein af1432"/>
    <property type="match status" value="1"/>
</dbReference>
<keyword evidence="3" id="KW-1185">Reference proteome</keyword>
<dbReference type="PANTHER" id="PTHR33525">
    <property type="match status" value="1"/>
</dbReference>
<dbReference type="InterPro" id="IPR052340">
    <property type="entry name" value="RNase_Y/CdgJ"/>
</dbReference>
<sequence>MFDGMVGRLPIFDRGLEVFGYELRFCDRAALRRGGGGVAGPETLREASHCLSLADLVGGGRALVRVPSDGLAACAEWGWPKARVVLAVPGAVARDAGLGAVAGGLAALGYAIALCDPVGDPGRLRREAAYVSLCLFDADRLAAGVAGWPGGHGLDPRCLVAGVGTRDQFERCVKLGFHYFQGAFVERPGRLRGPDIPGNRLALLELLAKLQNPDISIAEAETLIGRDMVLSYKLLRLINSAFFGLGKPVESIRRAVLVFGLGRVKNWASVILMNSVDYQPRELLAMATLRARTCESLAQHLNRPDPEHYYLAGLFSLLDAIMDLPREQILAALNLPAPVHTALLEGAGPVGEVLRLALAFERADPAPLVAAGLADVVPSHLYLDAIRWSRDLGAALLAA</sequence>
<gene>
    <name evidence="2" type="ORF">SAMN02949497_2838</name>
</gene>
<organism evidence="2 3">
    <name type="scientific">Methylomagnum ishizawai</name>
    <dbReference type="NCBI Taxonomy" id="1760988"/>
    <lineage>
        <taxon>Bacteria</taxon>
        <taxon>Pseudomonadati</taxon>
        <taxon>Pseudomonadota</taxon>
        <taxon>Gammaproteobacteria</taxon>
        <taxon>Methylococcales</taxon>
        <taxon>Methylococcaceae</taxon>
        <taxon>Methylomagnum</taxon>
    </lineage>
</organism>
<dbReference type="InterPro" id="IPR014408">
    <property type="entry name" value="dGMP_Pdiesterase_EAL/HD-GYP"/>
</dbReference>
<dbReference type="Proteomes" id="UP000192923">
    <property type="component" value="Unassembled WGS sequence"/>
</dbReference>
<dbReference type="RefSeq" id="WP_085213722.1">
    <property type="nucleotide sequence ID" value="NZ_FXAM01000001.1"/>
</dbReference>
<dbReference type="PROSITE" id="PS51833">
    <property type="entry name" value="HDOD"/>
    <property type="match status" value="1"/>
</dbReference>
<dbReference type="Pfam" id="PF08668">
    <property type="entry name" value="HDOD"/>
    <property type="match status" value="1"/>
</dbReference>
<dbReference type="InterPro" id="IPR035919">
    <property type="entry name" value="EAL_sf"/>
</dbReference>
<protein>
    <submittedName>
        <fullName evidence="2">EAL and modified HD-GYP domain-containing signal transduction protein</fullName>
    </submittedName>
</protein>